<comment type="subcellular location">
    <subcellularLocation>
        <location evidence="1">Membrane</location>
        <topology evidence="1">Single-pass membrane protein</topology>
    </subcellularLocation>
</comment>
<organism evidence="5 6">
    <name type="scientific">Escherichia coli</name>
    <dbReference type="NCBI Taxonomy" id="562"/>
    <lineage>
        <taxon>Bacteria</taxon>
        <taxon>Pseudomonadati</taxon>
        <taxon>Pseudomonadota</taxon>
        <taxon>Gammaproteobacteria</taxon>
        <taxon>Enterobacterales</taxon>
        <taxon>Enterobacteriaceae</taxon>
        <taxon>Escherichia</taxon>
    </lineage>
</organism>
<dbReference type="PANTHER" id="PTHR36985">
    <property type="entry name" value="TRANSLOCATION AND ASSEMBLY MODULE SUBUNIT TAMB"/>
    <property type="match status" value="1"/>
</dbReference>
<dbReference type="PANTHER" id="PTHR36985:SF1">
    <property type="entry name" value="TRANSLOCATION AND ASSEMBLY MODULE SUBUNIT TAMB"/>
    <property type="match status" value="1"/>
</dbReference>
<dbReference type="GO" id="GO:0097347">
    <property type="term" value="C:TAM protein secretion complex"/>
    <property type="evidence" value="ECO:0007669"/>
    <property type="project" value="TreeGrafter"/>
</dbReference>
<dbReference type="Proteomes" id="UP000254785">
    <property type="component" value="Unassembled WGS sequence"/>
</dbReference>
<name>A0A376YFC5_ECOLX</name>
<evidence type="ECO:0000256" key="3">
    <source>
        <dbReference type="ARBA" id="ARBA00022989"/>
    </source>
</evidence>
<accession>A0A376YFC5</accession>
<keyword evidence="2" id="KW-0812">Transmembrane</keyword>
<evidence type="ECO:0000256" key="2">
    <source>
        <dbReference type="ARBA" id="ARBA00022692"/>
    </source>
</evidence>
<keyword evidence="3" id="KW-1133">Transmembrane helix</keyword>
<gene>
    <name evidence="5" type="primary">tamB_3</name>
    <name evidence="5" type="ORF">NCTC9117_05537</name>
</gene>
<evidence type="ECO:0000256" key="4">
    <source>
        <dbReference type="ARBA" id="ARBA00023136"/>
    </source>
</evidence>
<dbReference type="AlphaFoldDB" id="A0A376YFC5"/>
<keyword evidence="4" id="KW-0472">Membrane</keyword>
<sequence length="150" mass="16554">MQVTQTVNDAALPVAFQTLNLTAELRNNRAELGWTIRLTNNGQFDGQVQVTDPQGRRNLGGNVNIRNFNLAMINPIFTRGEKAAGMVSANLRLGGDVQSPQLFGQLQLRVWISTATLCRLICNRASLRSTLMVCARRLPVQYGPSRVKST</sequence>
<evidence type="ECO:0000313" key="5">
    <source>
        <dbReference type="EMBL" id="STJ82910.1"/>
    </source>
</evidence>
<dbReference type="GO" id="GO:0009306">
    <property type="term" value="P:protein secretion"/>
    <property type="evidence" value="ECO:0007669"/>
    <property type="project" value="TreeGrafter"/>
</dbReference>
<protein>
    <submittedName>
        <fullName evidence="5">Translocation and assembly module for autotransporter export, inner membrane subunit</fullName>
    </submittedName>
</protein>
<evidence type="ECO:0000313" key="6">
    <source>
        <dbReference type="Proteomes" id="UP000254785"/>
    </source>
</evidence>
<dbReference type="GO" id="GO:0005886">
    <property type="term" value="C:plasma membrane"/>
    <property type="evidence" value="ECO:0007669"/>
    <property type="project" value="TreeGrafter"/>
</dbReference>
<dbReference type="EMBL" id="UGDC01000003">
    <property type="protein sequence ID" value="STJ82910.1"/>
    <property type="molecule type" value="Genomic_DNA"/>
</dbReference>
<proteinExistence type="predicted"/>
<evidence type="ECO:0000256" key="1">
    <source>
        <dbReference type="ARBA" id="ARBA00004167"/>
    </source>
</evidence>
<reference evidence="5 6" key="1">
    <citation type="submission" date="2018-06" db="EMBL/GenBank/DDBJ databases">
        <authorList>
            <consortium name="Pathogen Informatics"/>
            <person name="Doyle S."/>
        </authorList>
    </citation>
    <scope>NUCLEOTIDE SEQUENCE [LARGE SCALE GENOMIC DNA]</scope>
    <source>
        <strain evidence="5 6">NCTC9117</strain>
    </source>
</reference>